<accession>C4GME4</accession>
<evidence type="ECO:0000313" key="3">
    <source>
        <dbReference type="EMBL" id="EEP66902.1"/>
    </source>
</evidence>
<dbReference type="RefSeq" id="WP_003798453.1">
    <property type="nucleotide sequence ID" value="NZ_GG665873.1"/>
</dbReference>
<dbReference type="PANTHER" id="PTHR33799:SF1">
    <property type="entry name" value="PTS SYSTEM MANNOSE-SPECIFIC EIIAB COMPONENT-RELATED"/>
    <property type="match status" value="1"/>
</dbReference>
<dbReference type="STRING" id="629741.GCWU000324_02878"/>
<dbReference type="EMBL" id="ACJW02000007">
    <property type="protein sequence ID" value="EEP66902.1"/>
    <property type="molecule type" value="Genomic_DNA"/>
</dbReference>
<dbReference type="Gene3D" id="3.40.50.510">
    <property type="entry name" value="Phosphotransferase system, mannose-type IIA component"/>
    <property type="match status" value="1"/>
</dbReference>
<dbReference type="GO" id="GO:0009401">
    <property type="term" value="P:phosphoenolpyruvate-dependent sugar phosphotransferase system"/>
    <property type="evidence" value="ECO:0007669"/>
    <property type="project" value="InterPro"/>
</dbReference>
<sequence length="186" mass="20125">MQKAIRQPEKALQFARLGRSNAIAQSHAPSQLNPPGRFQAAYSHPHKPTMINLLIIAHETLGTAYTALARHILPLSDFSHIHQLHVQPDDDHAAIIQRAQDHLARTAPNHGMLILTDIFGATPCNAALKLVIPRQTSMVTGLNAPMLVKALTHCAHSTDLARFTETVQQAGINGILAFTEPPDGGA</sequence>
<dbReference type="PANTHER" id="PTHR33799">
    <property type="entry name" value="PTS PERMEASE-RELATED-RELATED"/>
    <property type="match status" value="1"/>
</dbReference>
<dbReference type="InterPro" id="IPR004701">
    <property type="entry name" value="PTS_EIIA_man-typ"/>
</dbReference>
<evidence type="ECO:0000259" key="2">
    <source>
        <dbReference type="PROSITE" id="PS51096"/>
    </source>
</evidence>
<dbReference type="HOGENOM" id="CLU_123235_0_0_4"/>
<dbReference type="GO" id="GO:0016740">
    <property type="term" value="F:transferase activity"/>
    <property type="evidence" value="ECO:0007669"/>
    <property type="project" value="UniProtKB-KW"/>
</dbReference>
<organism evidence="3 4">
    <name type="scientific">Kingella oralis ATCC 51147</name>
    <dbReference type="NCBI Taxonomy" id="629741"/>
    <lineage>
        <taxon>Bacteria</taxon>
        <taxon>Pseudomonadati</taxon>
        <taxon>Pseudomonadota</taxon>
        <taxon>Betaproteobacteria</taxon>
        <taxon>Neisseriales</taxon>
        <taxon>Neisseriaceae</taxon>
        <taxon>Kingella</taxon>
    </lineage>
</organism>
<evidence type="ECO:0000256" key="1">
    <source>
        <dbReference type="ARBA" id="ARBA00022679"/>
    </source>
</evidence>
<dbReference type="Pfam" id="PF03610">
    <property type="entry name" value="EIIA-man"/>
    <property type="match status" value="1"/>
</dbReference>
<dbReference type="PROSITE" id="PS51096">
    <property type="entry name" value="PTS_EIIA_TYPE_4"/>
    <property type="match status" value="1"/>
</dbReference>
<proteinExistence type="predicted"/>
<gene>
    <name evidence="3" type="ORF">GCWU000324_02878</name>
</gene>
<dbReference type="InterPro" id="IPR036662">
    <property type="entry name" value="PTS_EIIA_man-typ_sf"/>
</dbReference>
<dbReference type="GeneID" id="84907827"/>
<protein>
    <submittedName>
        <fullName evidence="3">PTS system fructose IIA component</fullName>
    </submittedName>
</protein>
<evidence type="ECO:0000313" key="4">
    <source>
        <dbReference type="Proteomes" id="UP000003009"/>
    </source>
</evidence>
<feature type="domain" description="PTS EIIA type-4" evidence="2">
    <location>
        <begin position="50"/>
        <end position="175"/>
    </location>
</feature>
<dbReference type="Proteomes" id="UP000003009">
    <property type="component" value="Unassembled WGS sequence"/>
</dbReference>
<dbReference type="AlphaFoldDB" id="C4GME4"/>
<dbReference type="GO" id="GO:0016020">
    <property type="term" value="C:membrane"/>
    <property type="evidence" value="ECO:0007669"/>
    <property type="project" value="InterPro"/>
</dbReference>
<reference evidence="3" key="1">
    <citation type="submission" date="2009-04" db="EMBL/GenBank/DDBJ databases">
        <authorList>
            <person name="Weinstock G."/>
            <person name="Sodergren E."/>
            <person name="Clifton S."/>
            <person name="Fulton L."/>
            <person name="Fulton B."/>
            <person name="Courtney L."/>
            <person name="Fronick C."/>
            <person name="Harrison M."/>
            <person name="Strong C."/>
            <person name="Farmer C."/>
            <person name="Delahaunty K."/>
            <person name="Markovic C."/>
            <person name="Hall O."/>
            <person name="Minx P."/>
            <person name="Tomlinson C."/>
            <person name="Mitreva M."/>
            <person name="Nelson J."/>
            <person name="Hou S."/>
            <person name="Wollam A."/>
            <person name="Pepin K.H."/>
            <person name="Johnson M."/>
            <person name="Bhonagiri V."/>
            <person name="Nash W.E."/>
            <person name="Warren W."/>
            <person name="Chinwalla A."/>
            <person name="Mardis E.R."/>
            <person name="Wilson R.K."/>
        </authorList>
    </citation>
    <scope>NUCLEOTIDE SEQUENCE [LARGE SCALE GENOMIC DNA]</scope>
    <source>
        <strain evidence="3">ATCC 51147</strain>
    </source>
</reference>
<keyword evidence="4" id="KW-1185">Reference proteome</keyword>
<comment type="caution">
    <text evidence="3">The sequence shown here is derived from an EMBL/GenBank/DDBJ whole genome shotgun (WGS) entry which is preliminary data.</text>
</comment>
<name>C4GME4_9NEIS</name>
<dbReference type="SUPFAM" id="SSF53062">
    <property type="entry name" value="PTS system fructose IIA component-like"/>
    <property type="match status" value="1"/>
</dbReference>
<keyword evidence="1" id="KW-0808">Transferase</keyword>
<dbReference type="InterPro" id="IPR051471">
    <property type="entry name" value="Bacterial_PTS_sugar_comp"/>
</dbReference>